<dbReference type="InterPro" id="IPR003879">
    <property type="entry name" value="Butyrophylin_SPRY"/>
</dbReference>
<dbReference type="InterPro" id="IPR003877">
    <property type="entry name" value="SPRY_dom"/>
</dbReference>
<comment type="caution">
    <text evidence="3">The sequence shown here is derived from an EMBL/GenBank/DDBJ whole genome shotgun (WGS) entry which is preliminary data.</text>
</comment>
<dbReference type="Gene3D" id="2.60.120.920">
    <property type="match status" value="1"/>
</dbReference>
<reference evidence="3 4" key="1">
    <citation type="submission" date="2020-03" db="EMBL/GenBank/DDBJ databases">
        <title>Dissostichus mawsoni Genome sequencing and assembly.</title>
        <authorList>
            <person name="Park H."/>
        </authorList>
    </citation>
    <scope>NUCLEOTIDE SEQUENCE [LARGE SCALE GENOMIC DNA]</scope>
    <source>
        <strain evidence="3">DM0001</strain>
        <tissue evidence="3">Muscle</tissue>
    </source>
</reference>
<feature type="coiled-coil region" evidence="1">
    <location>
        <begin position="183"/>
        <end position="221"/>
    </location>
</feature>
<dbReference type="InterPro" id="IPR050617">
    <property type="entry name" value="E3_ligase_FN3/SPRY"/>
</dbReference>
<dbReference type="OrthoDB" id="9875313at2759"/>
<dbReference type="Gene3D" id="3.30.160.60">
    <property type="entry name" value="Classic Zinc Finger"/>
    <property type="match status" value="1"/>
</dbReference>
<name>A0A7J5YJX2_DISMA</name>
<dbReference type="EMBL" id="JAAKFY010000012">
    <property type="protein sequence ID" value="KAF3849059.1"/>
    <property type="molecule type" value="Genomic_DNA"/>
</dbReference>
<keyword evidence="1" id="KW-0175">Coiled coil</keyword>
<feature type="domain" description="B30.2/SPRY" evidence="2">
    <location>
        <begin position="230"/>
        <end position="430"/>
    </location>
</feature>
<organism evidence="3 4">
    <name type="scientific">Dissostichus mawsoni</name>
    <name type="common">Antarctic cod</name>
    <dbReference type="NCBI Taxonomy" id="36200"/>
    <lineage>
        <taxon>Eukaryota</taxon>
        <taxon>Metazoa</taxon>
        <taxon>Chordata</taxon>
        <taxon>Craniata</taxon>
        <taxon>Vertebrata</taxon>
        <taxon>Euteleostomi</taxon>
        <taxon>Actinopterygii</taxon>
        <taxon>Neopterygii</taxon>
        <taxon>Teleostei</taxon>
        <taxon>Neoteleostei</taxon>
        <taxon>Acanthomorphata</taxon>
        <taxon>Eupercaria</taxon>
        <taxon>Perciformes</taxon>
        <taxon>Notothenioidei</taxon>
        <taxon>Nototheniidae</taxon>
        <taxon>Dissostichus</taxon>
    </lineage>
</organism>
<dbReference type="InterPro" id="IPR001870">
    <property type="entry name" value="B30.2/SPRY"/>
</dbReference>
<proteinExistence type="predicted"/>
<protein>
    <recommendedName>
        <fullName evidence="2">B30.2/SPRY domain-containing protein</fullName>
    </recommendedName>
</protein>
<dbReference type="InterPro" id="IPR013320">
    <property type="entry name" value="ConA-like_dom_sf"/>
</dbReference>
<gene>
    <name evidence="3" type="ORF">F7725_015556</name>
</gene>
<dbReference type="Proteomes" id="UP000518266">
    <property type="component" value="Unassembled WGS sequence"/>
</dbReference>
<accession>A0A7J5YJX2</accession>
<dbReference type="PANTHER" id="PTHR24099:SF16">
    <property type="entry name" value="E3 UBIQUITIN-PROTEIN LIGASE MIDLINE-1-LIKE ISOFORM X1"/>
    <property type="match status" value="1"/>
</dbReference>
<sequence>MFHLYYCAAGDCKCVSVHLLRYSAMTEELTTCELTCPSSPEKTLDVVKSKPMDLEQPIFSVLSGGVKQQQPAEGETAGTPAATTPDTESGIFSGECELCVEHESELDWFCGTEQRLICSHCAIVGPCHGHSVTPVATRVTAVRNHLVDVCEKLQLQALRIERFIEQTLTAKEQKLQVGASRAREHILAQVSAAREALEEEEQRLLEEVQKEEERVEQCLLTQRAHWSKALANLTQTRSGLVHTLTHTSDAQLVTSVQEIAERVEAADGVGEPCDTEQLNMNSACSDSKLLRGLWATAVLLGPNAYGSFYLKFDERTLGGGCGGKWCLQGGGLLHLSGAQRLRERGSAGYNSQSWVLSHYDGDYSFCQGEEEPLQVARRPQRIGLLLDWPSGTLLFYEPDSSAVLHSFTHYFNAPLLPAFAVTDRSITILH</sequence>
<dbReference type="PROSITE" id="PS50188">
    <property type="entry name" value="B302_SPRY"/>
    <property type="match status" value="1"/>
</dbReference>
<dbReference type="Pfam" id="PF00622">
    <property type="entry name" value="SPRY"/>
    <property type="match status" value="1"/>
</dbReference>
<evidence type="ECO:0000313" key="4">
    <source>
        <dbReference type="Proteomes" id="UP000518266"/>
    </source>
</evidence>
<evidence type="ECO:0000313" key="3">
    <source>
        <dbReference type="EMBL" id="KAF3849059.1"/>
    </source>
</evidence>
<dbReference type="SUPFAM" id="SSF57845">
    <property type="entry name" value="B-box zinc-binding domain"/>
    <property type="match status" value="1"/>
</dbReference>
<dbReference type="AlphaFoldDB" id="A0A7J5YJX2"/>
<evidence type="ECO:0000256" key="1">
    <source>
        <dbReference type="SAM" id="Coils"/>
    </source>
</evidence>
<evidence type="ECO:0000259" key="2">
    <source>
        <dbReference type="PROSITE" id="PS50188"/>
    </source>
</evidence>
<dbReference type="SUPFAM" id="SSF49899">
    <property type="entry name" value="Concanavalin A-like lectins/glucanases"/>
    <property type="match status" value="1"/>
</dbReference>
<dbReference type="PANTHER" id="PTHR24099">
    <property type="entry name" value="E3 UBIQUITIN-PROTEIN LIGASE TRIM36-RELATED"/>
    <property type="match status" value="1"/>
</dbReference>
<dbReference type="PRINTS" id="PR01407">
    <property type="entry name" value="BUTYPHLNCDUF"/>
</dbReference>
<keyword evidence="4" id="KW-1185">Reference proteome</keyword>
<dbReference type="InterPro" id="IPR043136">
    <property type="entry name" value="B30.2/SPRY_sf"/>
</dbReference>